<keyword evidence="9 13" id="KW-0479">Metal-binding</keyword>
<dbReference type="Gene3D" id="3.40.630.10">
    <property type="entry name" value="Zn peptidases"/>
    <property type="match status" value="1"/>
</dbReference>
<dbReference type="AlphaFoldDB" id="A0A8R1DW94"/>
<keyword evidence="12 13" id="KW-0482">Metalloprotease</keyword>
<dbReference type="GO" id="GO:0008270">
    <property type="term" value="F:zinc ion binding"/>
    <property type="evidence" value="ECO:0007669"/>
    <property type="project" value="InterPro"/>
</dbReference>
<evidence type="ECO:0000256" key="14">
    <source>
        <dbReference type="SAM" id="MobiDB-lite"/>
    </source>
</evidence>
<evidence type="ECO:0000256" key="6">
    <source>
        <dbReference type="ARBA" id="ARBA00015118"/>
    </source>
</evidence>
<comment type="cofactor">
    <cofactor evidence="2">
        <name>Zn(2+)</name>
        <dbReference type="ChEBI" id="CHEBI:29105"/>
    </cofactor>
</comment>
<reference evidence="16" key="1">
    <citation type="submission" date="2010-08" db="EMBL/GenBank/DDBJ databases">
        <authorList>
            <consortium name="Caenorhabditis japonica Sequencing Consortium"/>
            <person name="Wilson R.K."/>
        </authorList>
    </citation>
    <scope>NUCLEOTIDE SEQUENCE [LARGE SCALE GENOMIC DNA]</scope>
    <source>
        <strain evidence="16">DF5081</strain>
    </source>
</reference>
<evidence type="ECO:0000256" key="10">
    <source>
        <dbReference type="ARBA" id="ARBA00022801"/>
    </source>
</evidence>
<dbReference type="PANTHER" id="PTHR28570:SF3">
    <property type="entry name" value="ASPARTYL AMINOPEPTIDASE"/>
    <property type="match status" value="1"/>
</dbReference>
<accession>A0A8R1DW94</accession>
<evidence type="ECO:0000256" key="8">
    <source>
        <dbReference type="ARBA" id="ARBA00022670"/>
    </source>
</evidence>
<evidence type="ECO:0000256" key="3">
    <source>
        <dbReference type="ARBA" id="ARBA00008290"/>
    </source>
</evidence>
<evidence type="ECO:0000256" key="7">
    <source>
        <dbReference type="ARBA" id="ARBA00022438"/>
    </source>
</evidence>
<dbReference type="EnsemblMetazoa" id="CJA14395.1">
    <property type="protein sequence ID" value="CJA14395.1"/>
    <property type="gene ID" value="WBGene00133599"/>
</dbReference>
<proteinExistence type="inferred from homology"/>
<evidence type="ECO:0000313" key="16">
    <source>
        <dbReference type="Proteomes" id="UP000005237"/>
    </source>
</evidence>
<evidence type="ECO:0000313" key="15">
    <source>
        <dbReference type="EnsemblMetazoa" id="CJA14395.1"/>
    </source>
</evidence>
<organism evidence="15 16">
    <name type="scientific">Caenorhabditis japonica</name>
    <dbReference type="NCBI Taxonomy" id="281687"/>
    <lineage>
        <taxon>Eukaryota</taxon>
        <taxon>Metazoa</taxon>
        <taxon>Ecdysozoa</taxon>
        <taxon>Nematoda</taxon>
        <taxon>Chromadorea</taxon>
        <taxon>Rhabditida</taxon>
        <taxon>Rhabditina</taxon>
        <taxon>Rhabditomorpha</taxon>
        <taxon>Rhabditoidea</taxon>
        <taxon>Rhabditidae</taxon>
        <taxon>Peloderinae</taxon>
        <taxon>Caenorhabditis</taxon>
    </lineage>
</organism>
<dbReference type="InterPro" id="IPR023358">
    <property type="entry name" value="Peptidase_M18_dom2"/>
</dbReference>
<protein>
    <recommendedName>
        <fullName evidence="6">Aspartyl aminopeptidase</fullName>
        <ecNumber evidence="5">3.4.11.21</ecNumber>
    </recommendedName>
</protein>
<dbReference type="Proteomes" id="UP000005237">
    <property type="component" value="Unassembled WGS sequence"/>
</dbReference>
<evidence type="ECO:0000256" key="4">
    <source>
        <dbReference type="ARBA" id="ARBA00011395"/>
    </source>
</evidence>
<comment type="catalytic activity">
    <reaction evidence="1">
        <text>Release of an N-terminal aspartate or glutamate from a peptide, with a preference for aspartate.</text>
        <dbReference type="EC" id="3.4.11.21"/>
    </reaction>
</comment>
<evidence type="ECO:0000256" key="1">
    <source>
        <dbReference type="ARBA" id="ARBA00001335"/>
    </source>
</evidence>
<dbReference type="GO" id="GO:0004177">
    <property type="term" value="F:aminopeptidase activity"/>
    <property type="evidence" value="ECO:0007669"/>
    <property type="project" value="UniProtKB-KW"/>
</dbReference>
<keyword evidence="11 13" id="KW-0862">Zinc</keyword>
<dbReference type="NCBIfam" id="NF002759">
    <property type="entry name" value="PRK02813.1"/>
    <property type="match status" value="1"/>
</dbReference>
<keyword evidence="8 13" id="KW-0645">Protease</keyword>
<evidence type="ECO:0000256" key="5">
    <source>
        <dbReference type="ARBA" id="ARBA00011965"/>
    </source>
</evidence>
<evidence type="ECO:0000256" key="2">
    <source>
        <dbReference type="ARBA" id="ARBA00001947"/>
    </source>
</evidence>
<dbReference type="PRINTS" id="PR00932">
    <property type="entry name" value="AMINO1PTASE"/>
</dbReference>
<comment type="similarity">
    <text evidence="3 13">Belongs to the peptidase M18 family.</text>
</comment>
<dbReference type="SUPFAM" id="SSF101821">
    <property type="entry name" value="Aminopeptidase/glucanase lid domain"/>
    <property type="match status" value="1"/>
</dbReference>
<dbReference type="PANTHER" id="PTHR28570">
    <property type="entry name" value="ASPARTYL AMINOPEPTIDASE"/>
    <property type="match status" value="1"/>
</dbReference>
<evidence type="ECO:0000256" key="11">
    <source>
        <dbReference type="ARBA" id="ARBA00022833"/>
    </source>
</evidence>
<name>A0A8R1DW94_CAEJA</name>
<evidence type="ECO:0000256" key="12">
    <source>
        <dbReference type="ARBA" id="ARBA00023049"/>
    </source>
</evidence>
<dbReference type="CDD" id="cd05658">
    <property type="entry name" value="M18_DAP"/>
    <property type="match status" value="1"/>
</dbReference>
<feature type="compositionally biased region" description="Basic and acidic residues" evidence="14">
    <location>
        <begin position="200"/>
        <end position="211"/>
    </location>
</feature>
<keyword evidence="10 13" id="KW-0378">Hydrolase</keyword>
<dbReference type="GO" id="GO:0008237">
    <property type="term" value="F:metallopeptidase activity"/>
    <property type="evidence" value="ECO:0007669"/>
    <property type="project" value="UniProtKB-KW"/>
</dbReference>
<dbReference type="Pfam" id="PF02127">
    <property type="entry name" value="Peptidase_M18"/>
    <property type="match status" value="1"/>
</dbReference>
<dbReference type="Gene3D" id="2.30.250.10">
    <property type="entry name" value="Aminopeptidase i, Domain 2"/>
    <property type="match status" value="1"/>
</dbReference>
<keyword evidence="7 13" id="KW-0031">Aminopeptidase</keyword>
<reference evidence="15" key="2">
    <citation type="submission" date="2022-06" db="UniProtKB">
        <authorList>
            <consortium name="EnsemblMetazoa"/>
        </authorList>
    </citation>
    <scope>IDENTIFICATION</scope>
    <source>
        <strain evidence="15">DF5081</strain>
    </source>
</reference>
<evidence type="ECO:0000256" key="9">
    <source>
        <dbReference type="ARBA" id="ARBA00022723"/>
    </source>
</evidence>
<dbReference type="SUPFAM" id="SSF53187">
    <property type="entry name" value="Zn-dependent exopeptidases"/>
    <property type="match status" value="1"/>
</dbReference>
<evidence type="ECO:0000256" key="13">
    <source>
        <dbReference type="RuleBase" id="RU004386"/>
    </source>
</evidence>
<dbReference type="FunFam" id="2.30.250.10:FF:000001">
    <property type="entry name" value="Aspartyl aminopeptidase 1"/>
    <property type="match status" value="1"/>
</dbReference>
<comment type="subunit">
    <text evidence="4">Tetrahedron-shaped homododecamer built from six homodimers.</text>
</comment>
<keyword evidence="16" id="KW-1185">Reference proteome</keyword>
<dbReference type="GO" id="GO:0006508">
    <property type="term" value="P:proteolysis"/>
    <property type="evidence" value="ECO:0007669"/>
    <property type="project" value="UniProtKB-KW"/>
</dbReference>
<dbReference type="InterPro" id="IPR001948">
    <property type="entry name" value="Peptidase_M18"/>
</dbReference>
<sequence>MAALKPSAPEIRKAAQEFVSYLNKAVTPFHATQELKERLVQAGFQELPESGHWDIQPKSKYFVTKNRSAILAFAVGGAYKPGNGFSIVVGHTDSPCLRVKPISRQKSDKFLQVGVSIYGGGIWRTWFDRDLSVAGLVIVKNGDGMLHKLINVKKPVLFIPNLAIHLETDRANFKPNTETELRPILESFAAAEINGQNQNNKEEPPKSEYDPRNIVSNHHPQFLGLIAEEAGCKPEDIVDLDLYLYDTNPAAIVGIRDEFISGARLDNQVGTYTAITGLLESLAGDSLQSDEQIRMAACFDNEEVGSSSAMGASSSFTEYVLRRLSVGGTSTAFEEAIGKSMLISADQAHAAHPNYSVKHEENHRPAFHGGVVVKVNVNQKYATTSTTHAALKQVAFEAQVPLQVMIVRNDSPCGSTVGPLLATKLGLQTVDVGCPQLAMHSIREFADTSSILQATTLYSKFYQRLSAILSGMQ</sequence>
<dbReference type="EC" id="3.4.11.21" evidence="5"/>
<feature type="region of interest" description="Disordered" evidence="14">
    <location>
        <begin position="193"/>
        <end position="213"/>
    </location>
</feature>
<dbReference type="OMA" id="GPILKVN"/>
<dbReference type="GO" id="GO:0005737">
    <property type="term" value="C:cytoplasm"/>
    <property type="evidence" value="ECO:0007669"/>
    <property type="project" value="UniProtKB-ARBA"/>
</dbReference>